<evidence type="ECO:0000313" key="1">
    <source>
        <dbReference type="EMBL" id="MBX37259.1"/>
    </source>
</evidence>
<proteinExistence type="predicted"/>
<sequence>MFHRLQFVMNSDNTSLVYATKCMIGNTFILL</sequence>
<dbReference type="EMBL" id="GGEC01056775">
    <property type="protein sequence ID" value="MBX37259.1"/>
    <property type="molecule type" value="Transcribed_RNA"/>
</dbReference>
<organism evidence="1">
    <name type="scientific">Rhizophora mucronata</name>
    <name type="common">Asiatic mangrove</name>
    <dbReference type="NCBI Taxonomy" id="61149"/>
    <lineage>
        <taxon>Eukaryota</taxon>
        <taxon>Viridiplantae</taxon>
        <taxon>Streptophyta</taxon>
        <taxon>Embryophyta</taxon>
        <taxon>Tracheophyta</taxon>
        <taxon>Spermatophyta</taxon>
        <taxon>Magnoliopsida</taxon>
        <taxon>eudicotyledons</taxon>
        <taxon>Gunneridae</taxon>
        <taxon>Pentapetalae</taxon>
        <taxon>rosids</taxon>
        <taxon>fabids</taxon>
        <taxon>Malpighiales</taxon>
        <taxon>Rhizophoraceae</taxon>
        <taxon>Rhizophora</taxon>
    </lineage>
</organism>
<protein>
    <submittedName>
        <fullName evidence="1">Uncharacterized protein</fullName>
    </submittedName>
</protein>
<dbReference type="AlphaFoldDB" id="A0A2P2N465"/>
<accession>A0A2P2N465</accession>
<reference evidence="1" key="1">
    <citation type="submission" date="2018-02" db="EMBL/GenBank/DDBJ databases">
        <title>Rhizophora mucronata_Transcriptome.</title>
        <authorList>
            <person name="Meera S.P."/>
            <person name="Sreeshan A."/>
            <person name="Augustine A."/>
        </authorList>
    </citation>
    <scope>NUCLEOTIDE SEQUENCE</scope>
    <source>
        <tissue evidence="1">Leaf</tissue>
    </source>
</reference>
<name>A0A2P2N465_RHIMU</name>